<accession>A0A2P2NJ76</accession>
<evidence type="ECO:0000313" key="1">
    <source>
        <dbReference type="EMBL" id="MBX42546.1"/>
    </source>
</evidence>
<organism evidence="1">
    <name type="scientific">Rhizophora mucronata</name>
    <name type="common">Asiatic mangrove</name>
    <dbReference type="NCBI Taxonomy" id="61149"/>
    <lineage>
        <taxon>Eukaryota</taxon>
        <taxon>Viridiplantae</taxon>
        <taxon>Streptophyta</taxon>
        <taxon>Embryophyta</taxon>
        <taxon>Tracheophyta</taxon>
        <taxon>Spermatophyta</taxon>
        <taxon>Magnoliopsida</taxon>
        <taxon>eudicotyledons</taxon>
        <taxon>Gunneridae</taxon>
        <taxon>Pentapetalae</taxon>
        <taxon>rosids</taxon>
        <taxon>fabids</taxon>
        <taxon>Malpighiales</taxon>
        <taxon>Rhizophoraceae</taxon>
        <taxon>Rhizophora</taxon>
    </lineage>
</organism>
<sequence length="12" mass="1370">MSQHTRLSHCGI</sequence>
<proteinExistence type="predicted"/>
<reference evidence="1" key="1">
    <citation type="submission" date="2018-02" db="EMBL/GenBank/DDBJ databases">
        <title>Rhizophora mucronata_Transcriptome.</title>
        <authorList>
            <person name="Meera S.P."/>
            <person name="Sreeshan A."/>
            <person name="Augustine A."/>
        </authorList>
    </citation>
    <scope>NUCLEOTIDE SEQUENCE</scope>
    <source>
        <tissue evidence="1">Leaf</tissue>
    </source>
</reference>
<dbReference type="EMBL" id="GGEC01062062">
    <property type="protein sequence ID" value="MBX42546.1"/>
    <property type="molecule type" value="Transcribed_RNA"/>
</dbReference>
<protein>
    <submittedName>
        <fullName evidence="1">Uncharacterized protein</fullName>
    </submittedName>
</protein>
<name>A0A2P2NJ76_RHIMU</name>